<evidence type="ECO:0000256" key="2">
    <source>
        <dbReference type="ARBA" id="ARBA00022692"/>
    </source>
</evidence>
<dbReference type="OrthoDB" id="1550992at2"/>
<dbReference type="Pfam" id="PF04191">
    <property type="entry name" value="PEMT"/>
    <property type="match status" value="1"/>
</dbReference>
<feature type="transmembrane region" description="Helical" evidence="5">
    <location>
        <begin position="16"/>
        <end position="34"/>
    </location>
</feature>
<evidence type="ECO:0000313" key="7">
    <source>
        <dbReference type="Proteomes" id="UP000006443"/>
    </source>
</evidence>
<evidence type="ECO:0000313" key="6">
    <source>
        <dbReference type="EMBL" id="EEG77182.1"/>
    </source>
</evidence>
<feature type="transmembrane region" description="Helical" evidence="5">
    <location>
        <begin position="73"/>
        <end position="101"/>
    </location>
</feature>
<keyword evidence="2 5" id="KW-0812">Transmembrane</keyword>
<evidence type="ECO:0000256" key="1">
    <source>
        <dbReference type="ARBA" id="ARBA00004127"/>
    </source>
</evidence>
<feature type="transmembrane region" description="Helical" evidence="5">
    <location>
        <begin position="40"/>
        <end position="61"/>
    </location>
</feature>
<evidence type="ECO:0000256" key="3">
    <source>
        <dbReference type="ARBA" id="ARBA00022989"/>
    </source>
</evidence>
<dbReference type="AlphaFoldDB" id="C0GHH6"/>
<accession>C0GHH6</accession>
<feature type="transmembrane region" description="Helical" evidence="5">
    <location>
        <begin position="162"/>
        <end position="183"/>
    </location>
</feature>
<comment type="caution">
    <text evidence="6">The sequence shown here is derived from an EMBL/GenBank/DDBJ whole genome shotgun (WGS) entry which is preliminary data.</text>
</comment>
<protein>
    <submittedName>
        <fullName evidence="6">Uncharacterized protein</fullName>
    </submittedName>
</protein>
<keyword evidence="7" id="KW-1185">Reference proteome</keyword>
<evidence type="ECO:0000256" key="5">
    <source>
        <dbReference type="SAM" id="Phobius"/>
    </source>
</evidence>
<gene>
    <name evidence="6" type="ORF">DealDRAFT_1935</name>
</gene>
<name>C0GHH6_DETAL</name>
<dbReference type="Proteomes" id="UP000006443">
    <property type="component" value="Unassembled WGS sequence"/>
</dbReference>
<keyword evidence="4 5" id="KW-0472">Membrane</keyword>
<dbReference type="EMBL" id="ACJM01000009">
    <property type="protein sequence ID" value="EEG77182.1"/>
    <property type="molecule type" value="Genomic_DNA"/>
</dbReference>
<reference evidence="6 7" key="1">
    <citation type="submission" date="2009-02" db="EMBL/GenBank/DDBJ databases">
        <title>Sequencing of the draft genome and assembly of Dethiobacter alkaliphilus AHT 1.</title>
        <authorList>
            <consortium name="US DOE Joint Genome Institute (JGI-PGF)"/>
            <person name="Lucas S."/>
            <person name="Copeland A."/>
            <person name="Lapidus A."/>
            <person name="Glavina del Rio T."/>
            <person name="Dalin E."/>
            <person name="Tice H."/>
            <person name="Bruce D."/>
            <person name="Goodwin L."/>
            <person name="Pitluck S."/>
            <person name="Larimer F."/>
            <person name="Land M.L."/>
            <person name="Hauser L."/>
            <person name="Muyzer G."/>
        </authorList>
    </citation>
    <scope>NUCLEOTIDE SEQUENCE [LARGE SCALE GENOMIC DNA]</scope>
    <source>
        <strain evidence="6 7">AHT 1</strain>
    </source>
</reference>
<comment type="subcellular location">
    <subcellularLocation>
        <location evidence="1">Endomembrane system</location>
        <topology evidence="1">Multi-pass membrane protein</topology>
    </subcellularLocation>
</comment>
<keyword evidence="3 5" id="KW-1133">Transmembrane helix</keyword>
<evidence type="ECO:0000256" key="4">
    <source>
        <dbReference type="ARBA" id="ARBA00023136"/>
    </source>
</evidence>
<dbReference type="InterPro" id="IPR007318">
    <property type="entry name" value="Phopholipid_MeTrfase"/>
</dbReference>
<dbReference type="RefSeq" id="WP_008516952.1">
    <property type="nucleotide sequence ID" value="NZ_ACJM01000009.1"/>
</dbReference>
<dbReference type="GO" id="GO:0012505">
    <property type="term" value="C:endomembrane system"/>
    <property type="evidence" value="ECO:0007669"/>
    <property type="project" value="UniProtKB-SubCell"/>
</dbReference>
<organism evidence="6 7">
    <name type="scientific">Dethiobacter alkaliphilus AHT 1</name>
    <dbReference type="NCBI Taxonomy" id="555088"/>
    <lineage>
        <taxon>Bacteria</taxon>
        <taxon>Bacillati</taxon>
        <taxon>Bacillota</taxon>
        <taxon>Dethiobacteria</taxon>
        <taxon>Dethiobacterales</taxon>
        <taxon>Dethiobacteraceae</taxon>
        <taxon>Dethiobacter</taxon>
    </lineage>
</organism>
<dbReference type="eggNOG" id="ENOG5032QU6">
    <property type="taxonomic scope" value="Bacteria"/>
</dbReference>
<proteinExistence type="predicted"/>
<feature type="transmembrane region" description="Helical" evidence="5">
    <location>
        <begin position="189"/>
        <end position="207"/>
    </location>
</feature>
<sequence>MPHKKPTTLTPWTRQGWHAAGLIFLFLSLYFFSLNIGANTIWSLAALISAFLHQGLVVTVWRFELFGKYITRLLGTMGFYLYGTLFSLLLLARFGIAAGAALDSMGALPLPPVFWLVVTAIVLFFFIWLQYSVLRYFSIKRALGADHFFPEYRKMPFVRKGIFRYTPNGMYAFGTLAFMLPGLILRSDIGLAVGIFHYLAVWLHYWATELPDMEHIYGKTP</sequence>
<dbReference type="STRING" id="555088.DealDRAFT_1935"/>
<feature type="transmembrane region" description="Helical" evidence="5">
    <location>
        <begin position="113"/>
        <end position="131"/>
    </location>
</feature>